<sequence length="177" mass="19775">MRSGHAGRIGDFGVLRPDSEPGGVRISCSPSSVHRERTMTQQSTGHVSRVTHFALIVADQEAALDFYTETLGFEKKEDSEMGEDRWLTVAPAGREGVHIILRSPEWFDGRDADRYEELVGHNPMIGLEVDDCHATYADLRERGVEFASEPQEREYGVEVIAFDPEGNELLFVEPARA</sequence>
<name>E7QRW4_HALPU</name>
<feature type="region of interest" description="Disordered" evidence="1">
    <location>
        <begin position="1"/>
        <end position="25"/>
    </location>
</feature>
<organism evidence="3 4">
    <name type="scientific">Haladaptatus paucihalophilus DX253</name>
    <dbReference type="NCBI Taxonomy" id="797209"/>
    <lineage>
        <taxon>Archaea</taxon>
        <taxon>Methanobacteriati</taxon>
        <taxon>Methanobacteriota</taxon>
        <taxon>Stenosarchaea group</taxon>
        <taxon>Halobacteria</taxon>
        <taxon>Halobacteriales</taxon>
        <taxon>Haladaptataceae</taxon>
        <taxon>Haladaptatus</taxon>
    </lineage>
</organism>
<dbReference type="EMBL" id="AEMG01000006">
    <property type="protein sequence ID" value="EFW92733.1"/>
    <property type="molecule type" value="Genomic_DNA"/>
</dbReference>
<proteinExistence type="predicted"/>
<reference evidence="3 4" key="1">
    <citation type="journal article" date="2014" name="ISME J.">
        <title>Trehalose/2-sulfotrehalose biosynthesis and glycine-betaine uptake are widely spread mechanisms for osmoadaptation in the Halobacteriales.</title>
        <authorList>
            <person name="Youssef N.H."/>
            <person name="Savage-Ashlock K.N."/>
            <person name="McCully A.L."/>
            <person name="Luedtke B."/>
            <person name="Shaw E.I."/>
            <person name="Hoff W.D."/>
            <person name="Elshahed M.S."/>
        </authorList>
    </citation>
    <scope>NUCLEOTIDE SEQUENCE [LARGE SCALE GENOMIC DNA]</scope>
    <source>
        <strain evidence="3 4">DX253</strain>
    </source>
</reference>
<evidence type="ECO:0000313" key="3">
    <source>
        <dbReference type="EMBL" id="EFW92733.1"/>
    </source>
</evidence>
<dbReference type="InterPro" id="IPR037523">
    <property type="entry name" value="VOC_core"/>
</dbReference>
<dbReference type="PATRIC" id="fig|797209.4.peg.1530"/>
<comment type="caution">
    <text evidence="3">The sequence shown here is derived from an EMBL/GenBank/DDBJ whole genome shotgun (WGS) entry which is preliminary data.</text>
</comment>
<feature type="domain" description="VOC" evidence="2">
    <location>
        <begin position="49"/>
        <end position="174"/>
    </location>
</feature>
<evidence type="ECO:0000256" key="1">
    <source>
        <dbReference type="SAM" id="MobiDB-lite"/>
    </source>
</evidence>
<dbReference type="AlphaFoldDB" id="E7QRW4"/>
<dbReference type="Proteomes" id="UP000003751">
    <property type="component" value="Unassembled WGS sequence"/>
</dbReference>
<accession>E7QRW4</accession>
<dbReference type="InterPro" id="IPR004360">
    <property type="entry name" value="Glyas_Fos-R_dOase_dom"/>
</dbReference>
<evidence type="ECO:0000313" key="4">
    <source>
        <dbReference type="Proteomes" id="UP000003751"/>
    </source>
</evidence>
<dbReference type="SUPFAM" id="SSF54593">
    <property type="entry name" value="Glyoxalase/Bleomycin resistance protein/Dihydroxybiphenyl dioxygenase"/>
    <property type="match status" value="1"/>
</dbReference>
<dbReference type="PANTHER" id="PTHR36437:SF2">
    <property type="entry name" value="GLYOXALASE_BLEOMYCIN RESISTANCE PROTEIN_DIOXYGENASE"/>
    <property type="match status" value="1"/>
</dbReference>
<dbReference type="Pfam" id="PF00903">
    <property type="entry name" value="Glyoxalase"/>
    <property type="match status" value="1"/>
</dbReference>
<dbReference type="PANTHER" id="PTHR36437">
    <property type="entry name" value="GLYOXALASE/BLEOMYCIN RESISTANCE PROTEIN/DIOXYGENASE"/>
    <property type="match status" value="1"/>
</dbReference>
<gene>
    <name evidence="3" type="ORF">ZOD2009_07684</name>
</gene>
<dbReference type="STRING" id="797209.GCA_000376445_00216"/>
<dbReference type="Gene3D" id="3.10.180.10">
    <property type="entry name" value="2,3-Dihydroxybiphenyl 1,2-Dioxygenase, domain 1"/>
    <property type="match status" value="1"/>
</dbReference>
<dbReference type="InterPro" id="IPR029068">
    <property type="entry name" value="Glyas_Bleomycin-R_OHBP_Dase"/>
</dbReference>
<dbReference type="eggNOG" id="arCOG02708">
    <property type="taxonomic scope" value="Archaea"/>
</dbReference>
<evidence type="ECO:0000259" key="2">
    <source>
        <dbReference type="PROSITE" id="PS51819"/>
    </source>
</evidence>
<protein>
    <recommendedName>
        <fullName evidence="2">VOC domain-containing protein</fullName>
    </recommendedName>
</protein>
<dbReference type="PROSITE" id="PS51819">
    <property type="entry name" value="VOC"/>
    <property type="match status" value="1"/>
</dbReference>